<dbReference type="Gramene" id="Kaladp0734s0001.1.v1.1">
    <property type="protein sequence ID" value="Kaladp0734s0001.1.v1.1.CDS.1"/>
    <property type="gene ID" value="Kaladp0734s0001.v1.1"/>
</dbReference>
<evidence type="ECO:0000313" key="10">
    <source>
        <dbReference type="Proteomes" id="UP000594263"/>
    </source>
</evidence>
<evidence type="ECO:0000256" key="2">
    <source>
        <dbReference type="ARBA" id="ARBA00022741"/>
    </source>
</evidence>
<feature type="domain" description="Disease resistance N-terminal" evidence="6">
    <location>
        <begin position="5"/>
        <end position="92"/>
    </location>
</feature>
<dbReference type="OMA" id="PHESKFP"/>
<dbReference type="FunFam" id="3.40.50.300:FF:001091">
    <property type="entry name" value="Probable disease resistance protein At1g61300"/>
    <property type="match status" value="1"/>
</dbReference>
<dbReference type="InterPro" id="IPR036388">
    <property type="entry name" value="WH-like_DNA-bd_sf"/>
</dbReference>
<dbReference type="SUPFAM" id="SSF52540">
    <property type="entry name" value="P-loop containing nucleoside triphosphate hydrolases"/>
    <property type="match status" value="1"/>
</dbReference>
<dbReference type="Gene3D" id="1.20.5.4130">
    <property type="match status" value="1"/>
</dbReference>
<dbReference type="InterPro" id="IPR002182">
    <property type="entry name" value="NB-ARC"/>
</dbReference>
<dbReference type="CDD" id="cd14798">
    <property type="entry name" value="RX-CC_like"/>
    <property type="match status" value="1"/>
</dbReference>
<dbReference type="Gene3D" id="1.10.10.10">
    <property type="entry name" value="Winged helix-like DNA-binding domain superfamily/Winged helix DNA-binding domain"/>
    <property type="match status" value="1"/>
</dbReference>
<feature type="domain" description="Disease resistance protein winged helix" evidence="7">
    <location>
        <begin position="428"/>
        <end position="498"/>
    </location>
</feature>
<evidence type="ECO:0000259" key="8">
    <source>
        <dbReference type="Pfam" id="PF23598"/>
    </source>
</evidence>
<organism evidence="9 10">
    <name type="scientific">Kalanchoe fedtschenkoi</name>
    <name type="common">Lavender scallops</name>
    <name type="synonym">South American air plant</name>
    <dbReference type="NCBI Taxonomy" id="63787"/>
    <lineage>
        <taxon>Eukaryota</taxon>
        <taxon>Viridiplantae</taxon>
        <taxon>Streptophyta</taxon>
        <taxon>Embryophyta</taxon>
        <taxon>Tracheophyta</taxon>
        <taxon>Spermatophyta</taxon>
        <taxon>Magnoliopsida</taxon>
        <taxon>eudicotyledons</taxon>
        <taxon>Gunneridae</taxon>
        <taxon>Pentapetalae</taxon>
        <taxon>Saxifragales</taxon>
        <taxon>Crassulaceae</taxon>
        <taxon>Kalanchoe</taxon>
    </lineage>
</organism>
<dbReference type="Gene3D" id="1.10.8.430">
    <property type="entry name" value="Helical domain of apoptotic protease-activating factors"/>
    <property type="match status" value="1"/>
</dbReference>
<dbReference type="PANTHER" id="PTHR23155:SF1205">
    <property type="entry name" value="DISEASE RESISTANCE PROTEIN RPM1"/>
    <property type="match status" value="1"/>
</dbReference>
<keyword evidence="3" id="KW-0611">Plant defense</keyword>
<dbReference type="InterPro" id="IPR058922">
    <property type="entry name" value="WHD_DRP"/>
</dbReference>
<evidence type="ECO:0000259" key="7">
    <source>
        <dbReference type="Pfam" id="PF23559"/>
    </source>
</evidence>
<dbReference type="InterPro" id="IPR042197">
    <property type="entry name" value="Apaf_helical"/>
</dbReference>
<evidence type="ECO:0000256" key="3">
    <source>
        <dbReference type="ARBA" id="ARBA00022821"/>
    </source>
</evidence>
<dbReference type="PRINTS" id="PR00364">
    <property type="entry name" value="DISEASERSIST"/>
</dbReference>
<dbReference type="InterPro" id="IPR032675">
    <property type="entry name" value="LRR_dom_sf"/>
</dbReference>
<dbReference type="InterPro" id="IPR038005">
    <property type="entry name" value="RX-like_CC"/>
</dbReference>
<keyword evidence="4" id="KW-0175">Coiled coil</keyword>
<dbReference type="Pfam" id="PF00931">
    <property type="entry name" value="NB-ARC"/>
    <property type="match status" value="1"/>
</dbReference>
<reference evidence="9" key="1">
    <citation type="submission" date="2021-01" db="UniProtKB">
        <authorList>
            <consortium name="EnsemblPlants"/>
        </authorList>
    </citation>
    <scope>IDENTIFICATION</scope>
</reference>
<dbReference type="GO" id="GO:0043531">
    <property type="term" value="F:ADP binding"/>
    <property type="evidence" value="ECO:0007669"/>
    <property type="project" value="InterPro"/>
</dbReference>
<keyword evidence="2" id="KW-0547">Nucleotide-binding</keyword>
<dbReference type="PANTHER" id="PTHR23155">
    <property type="entry name" value="DISEASE RESISTANCE PROTEIN RP"/>
    <property type="match status" value="1"/>
</dbReference>
<feature type="domain" description="Disease resistance R13L4/SHOC-2-like LRR" evidence="8">
    <location>
        <begin position="547"/>
        <end position="866"/>
    </location>
</feature>
<evidence type="ECO:0000259" key="6">
    <source>
        <dbReference type="Pfam" id="PF18052"/>
    </source>
</evidence>
<dbReference type="FunFam" id="1.10.10.10:FF:000322">
    <property type="entry name" value="Probable disease resistance protein At1g63360"/>
    <property type="match status" value="1"/>
</dbReference>
<keyword evidence="10" id="KW-1185">Reference proteome</keyword>
<dbReference type="Pfam" id="PF18052">
    <property type="entry name" value="Rx_N"/>
    <property type="match status" value="1"/>
</dbReference>
<dbReference type="Proteomes" id="UP000594263">
    <property type="component" value="Unplaced"/>
</dbReference>
<dbReference type="InterPro" id="IPR044974">
    <property type="entry name" value="Disease_R_plants"/>
</dbReference>
<feature type="domain" description="NB-ARC" evidence="5">
    <location>
        <begin position="187"/>
        <end position="343"/>
    </location>
</feature>
<dbReference type="Gene3D" id="3.40.50.300">
    <property type="entry name" value="P-loop containing nucleotide triphosphate hydrolases"/>
    <property type="match status" value="1"/>
</dbReference>
<dbReference type="AlphaFoldDB" id="A0A7N0VFT7"/>
<proteinExistence type="predicted"/>
<keyword evidence="1" id="KW-0677">Repeat</keyword>
<dbReference type="Pfam" id="PF23598">
    <property type="entry name" value="LRR_14"/>
    <property type="match status" value="1"/>
</dbReference>
<evidence type="ECO:0000259" key="5">
    <source>
        <dbReference type="Pfam" id="PF00931"/>
    </source>
</evidence>
<evidence type="ECO:0000313" key="9">
    <source>
        <dbReference type="EnsemblPlants" id="Kaladp0734s0001.1.v1.1.CDS.1"/>
    </source>
</evidence>
<protein>
    <submittedName>
        <fullName evidence="9">Uncharacterized protein</fullName>
    </submittedName>
</protein>
<dbReference type="InterPro" id="IPR027417">
    <property type="entry name" value="P-loop_NTPase"/>
</dbReference>
<dbReference type="SUPFAM" id="SSF52058">
    <property type="entry name" value="L domain-like"/>
    <property type="match status" value="1"/>
</dbReference>
<dbReference type="InterPro" id="IPR041118">
    <property type="entry name" value="Rx_N"/>
</dbReference>
<name>A0A7N0VFT7_KALFE</name>
<evidence type="ECO:0000256" key="4">
    <source>
        <dbReference type="SAM" id="Coils"/>
    </source>
</evidence>
<dbReference type="InterPro" id="IPR055414">
    <property type="entry name" value="LRR_R13L4/SHOC2-like"/>
</dbReference>
<sequence length="891" mass="102179">MDGAVLTLVINKLSDLLEQKVRLIAGAEDEIRSLRDDLSLLTIFIEGINDQSDGTTTPLVDELVDQLRRVCWKAEDVVDQYLLDVARHERKQFVKKVFTGCGMLSRKGRLAAQAKEIKQTVDGILKKKETYGIRLEYGAPSDMTAQQVGENALDWRRRNVEEEDVIGFDQQTCEVMKMLMPKGGGVEDNQLRVVSVVGMGGLGKSTLAKKIFNHHEIKTQFGTRVWVVVSEHVEAKHVLKNILQYLNVKFDKEDDDYLKGLLKEQLNGRKYLIVLDDLWTSKQWNDLKLYLPTDQKRCSRILLTSRTENVANVASTDTTTYHLNPLGEADSWSLFCKKALKGEKCPPNLEATGKGIVSKCKGLPLAIIVLGSFLSEAEPKPSFKYWSKILGDTSWHPDSDNDCSKILLLSYRNLQPHLRMCFLYVGAFQEDFEIQAKDLCLLWVAEGFVKVRRTELEEDVAEDYLIKLADRNLIMISKRKSDGSIKSCRIHDLLRDLCIKEAEKCNFFEVNVDRASQNVKEGVRRLTITNSDDTALLRLPLYKGLRTLLDFFNNASKLRSACDHLSVIRVLHLHVDTEKEDRAPIRLKNLILLKYLKADFIWAELSHDNMIQYISKLSNLQVLNLKRYGMANLPKGIWKLKLLRHVYVRPLATMPDARSSHDSLPYLQTLSCIKYEKHTSKMLCTKRFPNLRKLSVYHLCANQLWAVNLQSLSKLVHLSALKIRFKLEYYYPLPRIFVGSLNVDALPSTLTKINLNNMALTSNHWRLLGELKNLQVLKVSIRRIGNHMELGRFMEQPLVFEAEAFPQLIRLKLKTAHPALILRNGALRTLQYFIIHCGWIENFGMSAVLSEQLWLLTTLRQVKLINATRGIRHYIQNLDDAKRSKVIFRHS</sequence>
<feature type="coiled-coil region" evidence="4">
    <location>
        <begin position="10"/>
        <end position="37"/>
    </location>
</feature>
<dbReference type="Pfam" id="PF23559">
    <property type="entry name" value="WHD_DRP"/>
    <property type="match status" value="1"/>
</dbReference>
<accession>A0A7N0VFT7</accession>
<dbReference type="Gene3D" id="3.80.10.10">
    <property type="entry name" value="Ribonuclease Inhibitor"/>
    <property type="match status" value="1"/>
</dbReference>
<evidence type="ECO:0000256" key="1">
    <source>
        <dbReference type="ARBA" id="ARBA00022737"/>
    </source>
</evidence>
<dbReference type="EnsemblPlants" id="Kaladp0734s0001.1.v1.1">
    <property type="protein sequence ID" value="Kaladp0734s0001.1.v1.1.CDS.1"/>
    <property type="gene ID" value="Kaladp0734s0001.v1.1"/>
</dbReference>
<dbReference type="GO" id="GO:0098542">
    <property type="term" value="P:defense response to other organism"/>
    <property type="evidence" value="ECO:0007669"/>
    <property type="project" value="TreeGrafter"/>
</dbReference>